<proteinExistence type="inferred from homology"/>
<dbReference type="AlphaFoldDB" id="A0A085WGQ6"/>
<evidence type="ECO:0000256" key="3">
    <source>
        <dbReference type="PROSITE-ProRule" id="PRU00284"/>
    </source>
</evidence>
<evidence type="ECO:0000313" key="7">
    <source>
        <dbReference type="EMBL" id="KFE66869.1"/>
    </source>
</evidence>
<feature type="compositionally biased region" description="Basic and acidic residues" evidence="4">
    <location>
        <begin position="1"/>
        <end position="11"/>
    </location>
</feature>
<dbReference type="Pfam" id="PF00015">
    <property type="entry name" value="MCPsignal"/>
    <property type="match status" value="1"/>
</dbReference>
<keyword evidence="3" id="KW-0807">Transducer</keyword>
<sequence>MALDTTNDKPAKSRGTKKPAASKTAAKTTAPAPNGNGLALKALSDTLRSVLAGNLQARVVPETVGGEYGELGGLLNQVLERFSESEHRKQVAAQEIDQALDSLIALVREGDLSRWNTSTEDPQLAPLLEGFGKVIETLRTFVREMNEAALRLSSSANQVLAASTQHETSSTEQAAAIHETTATMEELKHASAQIAENAGAVARVAEETLGAARAGRGAIAEFIQAMQQIRSDGIAVADSIAKLSKRVERIGTVVEVIDEIADRSDLLALNAALEGSRAGEAGKGFSIVAAEMRRLAENVLDSTKEIKSLITEIREATANAGSAADASKVATESGEKLGAVAAQAVEGILAGVQETSDAARVINLATQQQRTATEQVVASMAEIEDVTRQTTQASKQATGASAELSQLAGRLAELIKRFKAD</sequence>
<dbReference type="Gene3D" id="1.10.287.950">
    <property type="entry name" value="Methyl-accepting chemotaxis protein"/>
    <property type="match status" value="1"/>
</dbReference>
<keyword evidence="1" id="KW-0145">Chemotaxis</keyword>
<dbReference type="OrthoDB" id="5522708at2"/>
<dbReference type="PATRIC" id="fig|394096.3.peg.5110"/>
<dbReference type="PANTHER" id="PTHR43531">
    <property type="entry name" value="PROTEIN ICFG"/>
    <property type="match status" value="1"/>
</dbReference>
<dbReference type="PROSITE" id="PS50885">
    <property type="entry name" value="HAMP"/>
    <property type="match status" value="1"/>
</dbReference>
<dbReference type="GO" id="GO:0005886">
    <property type="term" value="C:plasma membrane"/>
    <property type="evidence" value="ECO:0007669"/>
    <property type="project" value="TreeGrafter"/>
</dbReference>
<dbReference type="SMART" id="SM00283">
    <property type="entry name" value="MA"/>
    <property type="match status" value="1"/>
</dbReference>
<dbReference type="STRING" id="394096.DB31_9083"/>
<evidence type="ECO:0000256" key="4">
    <source>
        <dbReference type="SAM" id="MobiDB-lite"/>
    </source>
</evidence>
<feature type="domain" description="Methyl-accepting transducer" evidence="5">
    <location>
        <begin position="148"/>
        <end position="384"/>
    </location>
</feature>
<gene>
    <name evidence="7" type="ORF">DB31_9083</name>
</gene>
<feature type="compositionally biased region" description="Low complexity" evidence="4">
    <location>
        <begin position="18"/>
        <end position="33"/>
    </location>
</feature>
<evidence type="ECO:0000256" key="1">
    <source>
        <dbReference type="ARBA" id="ARBA00022500"/>
    </source>
</evidence>
<evidence type="ECO:0000259" key="6">
    <source>
        <dbReference type="PROSITE" id="PS50885"/>
    </source>
</evidence>
<comment type="similarity">
    <text evidence="2">Belongs to the methyl-accepting chemotaxis (MCP) protein family.</text>
</comment>
<dbReference type="GO" id="GO:0004888">
    <property type="term" value="F:transmembrane signaling receptor activity"/>
    <property type="evidence" value="ECO:0007669"/>
    <property type="project" value="TreeGrafter"/>
</dbReference>
<dbReference type="GO" id="GO:0007165">
    <property type="term" value="P:signal transduction"/>
    <property type="evidence" value="ECO:0007669"/>
    <property type="project" value="UniProtKB-KW"/>
</dbReference>
<evidence type="ECO:0000256" key="2">
    <source>
        <dbReference type="ARBA" id="ARBA00029447"/>
    </source>
</evidence>
<dbReference type="RefSeq" id="WP_044191952.1">
    <property type="nucleotide sequence ID" value="NZ_JMCB01000009.1"/>
</dbReference>
<feature type="domain" description="HAMP" evidence="6">
    <location>
        <begin position="39"/>
        <end position="87"/>
    </location>
</feature>
<evidence type="ECO:0000313" key="8">
    <source>
        <dbReference type="Proteomes" id="UP000028725"/>
    </source>
</evidence>
<protein>
    <submittedName>
        <fullName evidence="7">Methyl-accepting chemotaxis protein</fullName>
    </submittedName>
</protein>
<dbReference type="EMBL" id="JMCB01000009">
    <property type="protein sequence ID" value="KFE66869.1"/>
    <property type="molecule type" value="Genomic_DNA"/>
</dbReference>
<organism evidence="7 8">
    <name type="scientific">Hyalangium minutum</name>
    <dbReference type="NCBI Taxonomy" id="394096"/>
    <lineage>
        <taxon>Bacteria</taxon>
        <taxon>Pseudomonadati</taxon>
        <taxon>Myxococcota</taxon>
        <taxon>Myxococcia</taxon>
        <taxon>Myxococcales</taxon>
        <taxon>Cystobacterineae</taxon>
        <taxon>Archangiaceae</taxon>
        <taxon>Hyalangium</taxon>
    </lineage>
</organism>
<dbReference type="Proteomes" id="UP000028725">
    <property type="component" value="Unassembled WGS sequence"/>
</dbReference>
<feature type="region of interest" description="Disordered" evidence="4">
    <location>
        <begin position="1"/>
        <end position="37"/>
    </location>
</feature>
<name>A0A085WGQ6_9BACT</name>
<dbReference type="InterPro" id="IPR051310">
    <property type="entry name" value="MCP_chemotaxis"/>
</dbReference>
<evidence type="ECO:0000259" key="5">
    <source>
        <dbReference type="PROSITE" id="PS50111"/>
    </source>
</evidence>
<accession>A0A085WGQ6</accession>
<dbReference type="GO" id="GO:0006935">
    <property type="term" value="P:chemotaxis"/>
    <property type="evidence" value="ECO:0007669"/>
    <property type="project" value="UniProtKB-KW"/>
</dbReference>
<reference evidence="7 8" key="1">
    <citation type="submission" date="2014-04" db="EMBL/GenBank/DDBJ databases">
        <title>Genome assembly of Hyalangium minutum DSM 14724.</title>
        <authorList>
            <person name="Sharma G."/>
            <person name="Subramanian S."/>
        </authorList>
    </citation>
    <scope>NUCLEOTIDE SEQUENCE [LARGE SCALE GENOMIC DNA]</scope>
    <source>
        <strain evidence="7 8">DSM 14724</strain>
    </source>
</reference>
<dbReference type="PANTHER" id="PTHR43531:SF11">
    <property type="entry name" value="METHYL-ACCEPTING CHEMOTAXIS PROTEIN 3"/>
    <property type="match status" value="1"/>
</dbReference>
<keyword evidence="8" id="KW-1185">Reference proteome</keyword>
<dbReference type="PROSITE" id="PS50111">
    <property type="entry name" value="CHEMOTAXIS_TRANSDUC_2"/>
    <property type="match status" value="1"/>
</dbReference>
<dbReference type="InterPro" id="IPR003660">
    <property type="entry name" value="HAMP_dom"/>
</dbReference>
<dbReference type="SUPFAM" id="SSF58104">
    <property type="entry name" value="Methyl-accepting chemotaxis protein (MCP) signaling domain"/>
    <property type="match status" value="1"/>
</dbReference>
<dbReference type="InterPro" id="IPR004089">
    <property type="entry name" value="MCPsignal_dom"/>
</dbReference>
<comment type="caution">
    <text evidence="7">The sequence shown here is derived from an EMBL/GenBank/DDBJ whole genome shotgun (WGS) entry which is preliminary data.</text>
</comment>